<evidence type="ECO:0000313" key="2">
    <source>
        <dbReference type="Proteomes" id="UP000002117"/>
    </source>
</evidence>
<dbReference type="EMBL" id="AY682195">
    <property type="protein sequence ID" value="AAV35924.1"/>
    <property type="molecule type" value="Genomic_DNA"/>
</dbReference>
<evidence type="ECO:0000313" key="1">
    <source>
        <dbReference type="EMBL" id="AAV35924.1"/>
    </source>
</evidence>
<dbReference type="Proteomes" id="UP000002117">
    <property type="component" value="Segment"/>
</dbReference>
<reference evidence="1 2" key="1">
    <citation type="journal article" date="2004" name="J. Bacteriol.">
        <title>Lactobacillus plantarum bacteriophage LP65: a new member of the SPO1-like genus of the family Myoviridae.</title>
        <authorList>
            <person name="Chibani-Chennoufi S."/>
            <person name="Dillmann M.L."/>
            <person name="Marvin-Guy L."/>
            <person name="Rami-Shojaei S."/>
            <person name="Brussow H."/>
        </authorList>
    </citation>
    <scope>NUCLEOTIDE SEQUENCE</scope>
</reference>
<accession>Q5ULL0</accession>
<proteinExistence type="predicted"/>
<dbReference type="RefSeq" id="YP_164739.1">
    <property type="nucleotide sequence ID" value="NC_006565.1"/>
</dbReference>
<name>Q5ULL0_9CAUD</name>
<keyword evidence="2" id="KW-1185">Reference proteome</keyword>
<organism evidence="1 2">
    <name type="scientific">Lactobacillus phage LP65</name>
    <dbReference type="NCBI Taxonomy" id="2892344"/>
    <lineage>
        <taxon>Viruses</taxon>
        <taxon>Duplodnaviria</taxon>
        <taxon>Heunggongvirae</taxon>
        <taxon>Uroviricota</taxon>
        <taxon>Caudoviricetes</taxon>
        <taxon>Herelleviridae</taxon>
        <taxon>Salchichonvirus</taxon>
        <taxon>Salchichonvirus LP65</taxon>
    </lineage>
</organism>
<gene>
    <name evidence="1" type="ORF">orf104</name>
</gene>
<protein>
    <submittedName>
        <fullName evidence="1">Orf104</fullName>
    </submittedName>
</protein>
<dbReference type="KEGG" id="vg:3197454"/>
<sequence length="64" mass="7478">MSEIKKGNKYYGVDKFIDSAMDSGRFPNLNRIKAAGFIALMRTKDKLIVKDEREYLDELTKYLK</sequence>